<dbReference type="InterPro" id="IPR032711">
    <property type="entry name" value="SoxY"/>
</dbReference>
<protein>
    <submittedName>
        <fullName evidence="3">Transmembrane proetin, twin-arginine translocation pathway signal</fullName>
    </submittedName>
</protein>
<feature type="signal peptide" evidence="1">
    <location>
        <begin position="1"/>
        <end position="30"/>
    </location>
</feature>
<keyword evidence="1" id="KW-0732">Signal</keyword>
<keyword evidence="4" id="KW-1185">Reference proteome</keyword>
<dbReference type="InterPro" id="IPR016568">
    <property type="entry name" value="Sulphur_oxidation_SoxY"/>
</dbReference>
<dbReference type="EMBL" id="AYLO01000159">
    <property type="protein sequence ID" value="ESS66947.1"/>
    <property type="molecule type" value="Genomic_DNA"/>
</dbReference>
<dbReference type="OrthoDB" id="9798154at2"/>
<accession>V5BLB0</accession>
<dbReference type="NCBIfam" id="TIGR04488">
    <property type="entry name" value="SoxY_true_GGCGG"/>
    <property type="match status" value="1"/>
</dbReference>
<feature type="domain" description="Ig-like SoxY" evidence="2">
    <location>
        <begin position="47"/>
        <end position="150"/>
    </location>
</feature>
<dbReference type="AlphaFoldDB" id="V5BLB0"/>
<keyword evidence="3" id="KW-0472">Membrane</keyword>
<dbReference type="Gene3D" id="2.60.40.2470">
    <property type="entry name" value="SoxY domain"/>
    <property type="match status" value="1"/>
</dbReference>
<dbReference type="InterPro" id="IPR038162">
    <property type="entry name" value="SoxY_sf"/>
</dbReference>
<dbReference type="Pfam" id="PF13501">
    <property type="entry name" value="SoxY"/>
    <property type="match status" value="1"/>
</dbReference>
<feature type="chain" id="PRO_5004731083" evidence="1">
    <location>
        <begin position="31"/>
        <end position="152"/>
    </location>
</feature>
<keyword evidence="3" id="KW-0812">Transmembrane</keyword>
<sequence>MKANRRKFLKTSLVLGTAGIGLLETGVANAEWNAADFAPNPFDAAMKQLLKGKTIIETDKIDLNIPEIAENGALVPVTVTSRIEGIQSIAIVVEQNPVPLAIQAELMPELDPFISARLKLASTSFVYAIAETEKVCYSVKKKVKVTIGGCGG</sequence>
<reference evidence="3 4" key="1">
    <citation type="journal article" date="2013" name="Genome Announc.">
        <title>Draft Genome Sequence of the Methanotrophic Gammaproteobacterium Methyloglobulus morosus DSM 22980 Strain KoM1.</title>
        <authorList>
            <person name="Poehlein A."/>
            <person name="Deutzmann J.S."/>
            <person name="Daniel R."/>
            <person name="Simeonova D.D."/>
        </authorList>
    </citation>
    <scope>NUCLEOTIDE SEQUENCE [LARGE SCALE GENOMIC DNA]</scope>
    <source>
        <strain evidence="3 4">KoM1</strain>
    </source>
</reference>
<organism evidence="3 4">
    <name type="scientific">Methyloglobulus morosus KoM1</name>
    <dbReference type="NCBI Taxonomy" id="1116472"/>
    <lineage>
        <taxon>Bacteria</taxon>
        <taxon>Pseudomonadati</taxon>
        <taxon>Pseudomonadota</taxon>
        <taxon>Gammaproteobacteria</taxon>
        <taxon>Methylococcales</taxon>
        <taxon>Methylococcaceae</taxon>
        <taxon>Methyloglobulus</taxon>
    </lineage>
</organism>
<dbReference type="eggNOG" id="COG5501">
    <property type="taxonomic scope" value="Bacteria"/>
</dbReference>
<gene>
    <name evidence="3" type="ORF">MGMO_174c00130</name>
</gene>
<evidence type="ECO:0000313" key="4">
    <source>
        <dbReference type="Proteomes" id="UP000017842"/>
    </source>
</evidence>
<name>V5BLB0_9GAMM</name>
<dbReference type="STRING" id="1116472.MGMO_174c00130"/>
<dbReference type="Proteomes" id="UP000017842">
    <property type="component" value="Unassembled WGS sequence"/>
</dbReference>
<dbReference type="InterPro" id="IPR006311">
    <property type="entry name" value="TAT_signal"/>
</dbReference>
<proteinExistence type="predicted"/>
<dbReference type="PIRSF" id="PIRSF010312">
    <property type="entry name" value="Sulphur_oxidation_SoxY"/>
    <property type="match status" value="1"/>
</dbReference>
<dbReference type="RefSeq" id="WP_023496482.1">
    <property type="nucleotide sequence ID" value="NZ_AYLO01000159.1"/>
</dbReference>
<evidence type="ECO:0000313" key="3">
    <source>
        <dbReference type="EMBL" id="ESS66947.1"/>
    </source>
</evidence>
<evidence type="ECO:0000259" key="2">
    <source>
        <dbReference type="Pfam" id="PF13501"/>
    </source>
</evidence>
<dbReference type="PROSITE" id="PS51318">
    <property type="entry name" value="TAT"/>
    <property type="match status" value="1"/>
</dbReference>
<evidence type="ECO:0000256" key="1">
    <source>
        <dbReference type="SAM" id="SignalP"/>
    </source>
</evidence>
<comment type="caution">
    <text evidence="3">The sequence shown here is derived from an EMBL/GenBank/DDBJ whole genome shotgun (WGS) entry which is preliminary data.</text>
</comment>